<dbReference type="Proteomes" id="UP000274922">
    <property type="component" value="Unassembled WGS sequence"/>
</dbReference>
<name>A0A4P9X9V7_9FUNG</name>
<evidence type="ECO:0000256" key="1">
    <source>
        <dbReference type="SAM" id="MobiDB-lite"/>
    </source>
</evidence>
<evidence type="ECO:0000313" key="3">
    <source>
        <dbReference type="Proteomes" id="UP000274922"/>
    </source>
</evidence>
<keyword evidence="3" id="KW-1185">Reference proteome</keyword>
<sequence>MRATFAQPARGFAAATGAGVRLPFGAAPAGSSGATPSASSSSRFFSASGAPHNAPFGGPLPSFGAAAGAGVGAGAGINPSAMGTALAPSVPTSEAALKPRLRAGRGIVEASWSCMLDEDC</sequence>
<protein>
    <submittedName>
        <fullName evidence="2">Uncharacterized protein</fullName>
    </submittedName>
</protein>
<dbReference type="EMBL" id="ML014151">
    <property type="protein sequence ID" value="RKP02118.1"/>
    <property type="molecule type" value="Genomic_DNA"/>
</dbReference>
<proteinExistence type="predicted"/>
<reference evidence="3" key="1">
    <citation type="journal article" date="2018" name="Nat. Microbiol.">
        <title>Leveraging single-cell genomics to expand the fungal tree of life.</title>
        <authorList>
            <person name="Ahrendt S.R."/>
            <person name="Quandt C.A."/>
            <person name="Ciobanu D."/>
            <person name="Clum A."/>
            <person name="Salamov A."/>
            <person name="Andreopoulos B."/>
            <person name="Cheng J.F."/>
            <person name="Woyke T."/>
            <person name="Pelin A."/>
            <person name="Henrissat B."/>
            <person name="Reynolds N.K."/>
            <person name="Benny G.L."/>
            <person name="Smith M.E."/>
            <person name="James T.Y."/>
            <person name="Grigoriev I.V."/>
        </authorList>
    </citation>
    <scope>NUCLEOTIDE SEQUENCE [LARGE SCALE GENOMIC DNA]</scope>
    <source>
        <strain evidence="3">ATCC 52028</strain>
    </source>
</reference>
<evidence type="ECO:0000313" key="2">
    <source>
        <dbReference type="EMBL" id="RKP02118.1"/>
    </source>
</evidence>
<organism evidence="2 3">
    <name type="scientific">Caulochytrium protostelioides</name>
    <dbReference type="NCBI Taxonomy" id="1555241"/>
    <lineage>
        <taxon>Eukaryota</taxon>
        <taxon>Fungi</taxon>
        <taxon>Fungi incertae sedis</taxon>
        <taxon>Chytridiomycota</taxon>
        <taxon>Chytridiomycota incertae sedis</taxon>
        <taxon>Chytridiomycetes</taxon>
        <taxon>Caulochytriales</taxon>
        <taxon>Caulochytriaceae</taxon>
        <taxon>Caulochytrium</taxon>
    </lineage>
</organism>
<feature type="region of interest" description="Disordered" evidence="1">
    <location>
        <begin position="25"/>
        <end position="47"/>
    </location>
</feature>
<dbReference type="AlphaFoldDB" id="A0A4P9X9V7"/>
<gene>
    <name evidence="2" type="ORF">CXG81DRAFT_25206</name>
</gene>
<accession>A0A4P9X9V7</accession>